<dbReference type="Proteomes" id="UP000595437">
    <property type="component" value="Chromosome 14"/>
</dbReference>
<dbReference type="InterPro" id="IPR000504">
    <property type="entry name" value="RRM_dom"/>
</dbReference>
<sequence>MQGVHSVYVGHIDSRVKTRDLREIFSPFGHVLEVTIISRHGFVNFQSSSDARDAVSSLNGYSLCGRKLHVDYSEELFHYLRKHSRDPPPPPA</sequence>
<dbReference type="PANTHER" id="PTHR48038">
    <property type="entry name" value="RIBONUCLEOPROTEIN RB97D"/>
    <property type="match status" value="1"/>
</dbReference>
<dbReference type="Pfam" id="PF00076">
    <property type="entry name" value="RRM_1"/>
    <property type="match status" value="1"/>
</dbReference>
<evidence type="ECO:0000313" key="5">
    <source>
        <dbReference type="Proteomes" id="UP000595437"/>
    </source>
</evidence>
<dbReference type="SUPFAM" id="SSF54928">
    <property type="entry name" value="RNA-binding domain, RBD"/>
    <property type="match status" value="1"/>
</dbReference>
<dbReference type="PANTHER" id="PTHR48038:SF1">
    <property type="entry name" value="RIBONUCLEOPROTEIN RB97D"/>
    <property type="match status" value="1"/>
</dbReference>
<dbReference type="AlphaFoldDB" id="A0A7T8GX90"/>
<dbReference type="Gene3D" id="3.30.70.330">
    <property type="match status" value="1"/>
</dbReference>
<organism evidence="4 5">
    <name type="scientific">Caligus rogercresseyi</name>
    <name type="common">Sea louse</name>
    <dbReference type="NCBI Taxonomy" id="217165"/>
    <lineage>
        <taxon>Eukaryota</taxon>
        <taxon>Metazoa</taxon>
        <taxon>Ecdysozoa</taxon>
        <taxon>Arthropoda</taxon>
        <taxon>Crustacea</taxon>
        <taxon>Multicrustacea</taxon>
        <taxon>Hexanauplia</taxon>
        <taxon>Copepoda</taxon>
        <taxon>Siphonostomatoida</taxon>
        <taxon>Caligidae</taxon>
        <taxon>Caligus</taxon>
    </lineage>
</organism>
<keyword evidence="1 2" id="KW-0694">RNA-binding</keyword>
<proteinExistence type="predicted"/>
<dbReference type="PROSITE" id="PS50102">
    <property type="entry name" value="RRM"/>
    <property type="match status" value="1"/>
</dbReference>
<evidence type="ECO:0000256" key="1">
    <source>
        <dbReference type="ARBA" id="ARBA00022884"/>
    </source>
</evidence>
<reference evidence="5" key="1">
    <citation type="submission" date="2021-01" db="EMBL/GenBank/DDBJ databases">
        <title>Caligus Genome Assembly.</title>
        <authorList>
            <person name="Gallardo-Escarate C."/>
        </authorList>
    </citation>
    <scope>NUCLEOTIDE SEQUENCE [LARGE SCALE GENOMIC DNA]</scope>
</reference>
<dbReference type="InterPro" id="IPR012677">
    <property type="entry name" value="Nucleotide-bd_a/b_plait_sf"/>
</dbReference>
<protein>
    <recommendedName>
        <fullName evidence="3">RRM domain-containing protein</fullName>
    </recommendedName>
</protein>
<feature type="domain" description="RRM" evidence="3">
    <location>
        <begin position="5"/>
        <end position="75"/>
    </location>
</feature>
<dbReference type="CDD" id="cd00590">
    <property type="entry name" value="RRM_SF"/>
    <property type="match status" value="1"/>
</dbReference>
<gene>
    <name evidence="4" type="ORF">FKW44_020414</name>
</gene>
<dbReference type="InterPro" id="IPR035979">
    <property type="entry name" value="RBD_domain_sf"/>
</dbReference>
<accession>A0A7T8GX90</accession>
<dbReference type="SMART" id="SM00360">
    <property type="entry name" value="RRM"/>
    <property type="match status" value="1"/>
</dbReference>
<name>A0A7T8GX90_CALRO</name>
<dbReference type="EMBL" id="CP045903">
    <property type="protein sequence ID" value="QQP39509.1"/>
    <property type="molecule type" value="Genomic_DNA"/>
</dbReference>
<evidence type="ECO:0000256" key="2">
    <source>
        <dbReference type="PROSITE-ProRule" id="PRU00176"/>
    </source>
</evidence>
<evidence type="ECO:0000313" key="4">
    <source>
        <dbReference type="EMBL" id="QQP39509.1"/>
    </source>
</evidence>
<keyword evidence="5" id="KW-1185">Reference proteome</keyword>
<evidence type="ECO:0000259" key="3">
    <source>
        <dbReference type="PROSITE" id="PS50102"/>
    </source>
</evidence>
<dbReference type="GO" id="GO:0003723">
    <property type="term" value="F:RNA binding"/>
    <property type="evidence" value="ECO:0007669"/>
    <property type="project" value="UniProtKB-UniRule"/>
</dbReference>
<dbReference type="OrthoDB" id="439808at2759"/>